<dbReference type="HOGENOM" id="CLU_155150_0_0_3"/>
<sequence length="142" mass="16055">MFYLKNCLTIMDTEQLTDLFHQGFRVTLGATSSLIEILQNPDKRSENLGKIQSQFSELAQEWAEKGKTTEQEARNFVDTILSQGSQNLNTYTTTVTTEAEVVTSTILLVSDPETVKEIQELTTQISELREELKCLRESNSSD</sequence>
<dbReference type="Proteomes" id="UP000027395">
    <property type="component" value="Chromosome"/>
</dbReference>
<dbReference type="AlphaFoldDB" id="A0A073CJ22"/>
<keyword evidence="2" id="KW-1185">Reference proteome</keyword>
<evidence type="ECO:0000313" key="2">
    <source>
        <dbReference type="Proteomes" id="UP000027395"/>
    </source>
</evidence>
<dbReference type="STRING" id="388467.A19Y_2854"/>
<organism evidence="1 2">
    <name type="scientific">Planktothrix agardhii (strain NIVA-CYA 126/8)</name>
    <dbReference type="NCBI Taxonomy" id="388467"/>
    <lineage>
        <taxon>Bacteria</taxon>
        <taxon>Bacillati</taxon>
        <taxon>Cyanobacteriota</taxon>
        <taxon>Cyanophyceae</taxon>
        <taxon>Oscillatoriophycideae</taxon>
        <taxon>Oscillatoriales</taxon>
        <taxon>Microcoleaceae</taxon>
        <taxon>Planktothrix</taxon>
    </lineage>
</organism>
<proteinExistence type="predicted"/>
<dbReference type="EMBL" id="CM002803">
    <property type="protein sequence ID" value="KEI67718.1"/>
    <property type="molecule type" value="Genomic_DNA"/>
</dbReference>
<dbReference type="PATRIC" id="fig|388467.6.peg.2800"/>
<reference evidence="1 2" key="1">
    <citation type="journal article" date="2014" name="Appl. Environ. Microbiol.">
        <title>Elucidation of insertion elements encoded on plasmids and in vitro construction of shuttle vectors from the toxic cyanobacterium Planktothrix.</title>
        <authorList>
            <person name="Christiansen G."/>
            <person name="Goesmann A."/>
            <person name="Kurmayer R."/>
        </authorList>
    </citation>
    <scope>NUCLEOTIDE SEQUENCE [LARGE SCALE GENOMIC DNA]</scope>
    <source>
        <strain evidence="1 2">NIVA-CYA 126/8</strain>
    </source>
</reference>
<evidence type="ECO:0000313" key="1">
    <source>
        <dbReference type="EMBL" id="KEI67718.1"/>
    </source>
</evidence>
<accession>A0A073CJ22</accession>
<gene>
    <name evidence="1" type="ORF">A19Y_2854</name>
</gene>
<name>A0A073CJ22_PLAA1</name>
<dbReference type="eggNOG" id="COG3937">
    <property type="taxonomic scope" value="Bacteria"/>
</dbReference>
<protein>
    <submittedName>
        <fullName evidence="1">Uncharacterized protein</fullName>
    </submittedName>
</protein>